<keyword evidence="6" id="KW-1185">Reference proteome</keyword>
<evidence type="ECO:0000256" key="2">
    <source>
        <dbReference type="ARBA" id="ARBA00022801"/>
    </source>
</evidence>
<dbReference type="Gene3D" id="2.40.100.10">
    <property type="entry name" value="Cyclophilin-like"/>
    <property type="match status" value="1"/>
</dbReference>
<evidence type="ECO:0000313" key="5">
    <source>
        <dbReference type="EMBL" id="PAB58798.1"/>
    </source>
</evidence>
<gene>
    <name evidence="5" type="ORF">CCE28_12945</name>
</gene>
<dbReference type="GO" id="GO:0016787">
    <property type="term" value="F:hydrolase activity"/>
    <property type="evidence" value="ECO:0007669"/>
    <property type="project" value="UniProtKB-KW"/>
</dbReference>
<organism evidence="5 6">
    <name type="scientific">Anaeromicrobium sediminis</name>
    <dbReference type="NCBI Taxonomy" id="1478221"/>
    <lineage>
        <taxon>Bacteria</taxon>
        <taxon>Bacillati</taxon>
        <taxon>Bacillota</taxon>
        <taxon>Clostridia</taxon>
        <taxon>Peptostreptococcales</taxon>
        <taxon>Thermotaleaceae</taxon>
        <taxon>Anaeromicrobium</taxon>
    </lineage>
</organism>
<proteinExistence type="predicted"/>
<dbReference type="NCBIfam" id="TIGR00724">
    <property type="entry name" value="urea_amlyse_rel"/>
    <property type="match status" value="1"/>
</dbReference>
<keyword evidence="3" id="KW-0067">ATP-binding</keyword>
<dbReference type="InterPro" id="IPR003778">
    <property type="entry name" value="CT_A_B"/>
</dbReference>
<dbReference type="Pfam" id="PF02626">
    <property type="entry name" value="CT_A_B"/>
    <property type="match status" value="1"/>
</dbReference>
<dbReference type="AlphaFoldDB" id="A0A267MIP6"/>
<dbReference type="SUPFAM" id="SSF50891">
    <property type="entry name" value="Cyclophilin-like"/>
    <property type="match status" value="1"/>
</dbReference>
<sequence>MGKIKIISPGFLTTVQDKGRYGYQQFGVPASGVMDNFAHRIANILVENHELEAVLEVTMLGPQIEFHSVEIISITGGDLSPRINGKEVSMCRSIKVNKGDVLSFAGMKSGCRSYIAFSGGIEVPVIMESKSTYMKGRFGGYEGRNLKVGDLLNIAQSETVFKERIVPDKYIPKYNNELDVRVVLGPQTEYFTDKGIETFLSNEYKVTNECDRMGFRLDGAEIEHVDGADIISDGIGFGAIQIPGHGKPIIMMADRQTTGGYTKIGNVISADLYKIAQAKPGDKIKFKGISVEEAQDILKEEEEKISSIKKECLSKEIISSKKYFLKINGKSYNVKVEEVK</sequence>
<accession>A0A267MIP6</accession>
<keyword evidence="1" id="KW-0547">Nucleotide-binding</keyword>
<dbReference type="PANTHER" id="PTHR43309:SF5">
    <property type="entry name" value="5-OXOPROLINASE SUBUNIT C"/>
    <property type="match status" value="1"/>
</dbReference>
<protein>
    <submittedName>
        <fullName evidence="5">KipI antagonist</fullName>
    </submittedName>
</protein>
<dbReference type="InterPro" id="IPR029000">
    <property type="entry name" value="Cyclophilin-like_dom_sf"/>
</dbReference>
<evidence type="ECO:0000313" key="6">
    <source>
        <dbReference type="Proteomes" id="UP000216024"/>
    </source>
</evidence>
<dbReference type="GO" id="GO:0005524">
    <property type="term" value="F:ATP binding"/>
    <property type="evidence" value="ECO:0007669"/>
    <property type="project" value="UniProtKB-KW"/>
</dbReference>
<keyword evidence="2" id="KW-0378">Hydrolase</keyword>
<dbReference type="InterPro" id="IPR052708">
    <property type="entry name" value="PxpC"/>
</dbReference>
<name>A0A267MIP6_9FIRM</name>
<dbReference type="EMBL" id="NIBG01000011">
    <property type="protein sequence ID" value="PAB58798.1"/>
    <property type="molecule type" value="Genomic_DNA"/>
</dbReference>
<dbReference type="Proteomes" id="UP000216024">
    <property type="component" value="Unassembled WGS sequence"/>
</dbReference>
<dbReference type="SMART" id="SM00797">
    <property type="entry name" value="AHS2"/>
    <property type="match status" value="1"/>
</dbReference>
<dbReference type="OrthoDB" id="9782422at2"/>
<dbReference type="RefSeq" id="WP_095134152.1">
    <property type="nucleotide sequence ID" value="NZ_NIBG01000011.1"/>
</dbReference>
<feature type="domain" description="Carboxyltransferase" evidence="4">
    <location>
        <begin position="25"/>
        <end position="304"/>
    </location>
</feature>
<evidence type="ECO:0000259" key="4">
    <source>
        <dbReference type="SMART" id="SM00797"/>
    </source>
</evidence>
<reference evidence="5 6" key="1">
    <citation type="submission" date="2017-06" db="EMBL/GenBank/DDBJ databases">
        <title>Draft genome sequence of anaerobic fermentative bacterium Anaeromicrobium sediminis DY2726D isolated from West Pacific Ocean sediments.</title>
        <authorList>
            <person name="Zeng X."/>
        </authorList>
    </citation>
    <scope>NUCLEOTIDE SEQUENCE [LARGE SCALE GENOMIC DNA]</scope>
    <source>
        <strain evidence="5 6">DY2726D</strain>
    </source>
</reference>
<dbReference type="PANTHER" id="PTHR43309">
    <property type="entry name" value="5-OXOPROLINASE SUBUNIT C"/>
    <property type="match status" value="1"/>
</dbReference>
<comment type="caution">
    <text evidence="5">The sequence shown here is derived from an EMBL/GenBank/DDBJ whole genome shotgun (WGS) entry which is preliminary data.</text>
</comment>
<evidence type="ECO:0000256" key="3">
    <source>
        <dbReference type="ARBA" id="ARBA00022840"/>
    </source>
</evidence>
<evidence type="ECO:0000256" key="1">
    <source>
        <dbReference type="ARBA" id="ARBA00022741"/>
    </source>
</evidence>